<dbReference type="PROSITE" id="PS51257">
    <property type="entry name" value="PROKAR_LIPOPROTEIN"/>
    <property type="match status" value="1"/>
</dbReference>
<keyword evidence="2" id="KW-1185">Reference proteome</keyword>
<evidence type="ECO:0000313" key="2">
    <source>
        <dbReference type="Proteomes" id="UP000240042"/>
    </source>
</evidence>
<sequence>MKKLIFLGFFLTAACAVQKELANGNTITPPESENAGTLPDPSAQTTRDEWIQLVRGKTAGDHTFDNIGNWNRGSVVVYKFCDVAKGQNKVIYSIQNGCRL</sequence>
<evidence type="ECO:0000313" key="1">
    <source>
        <dbReference type="EMBL" id="SFB84391.1"/>
    </source>
</evidence>
<dbReference type="EMBL" id="FOKY01000010">
    <property type="protein sequence ID" value="SFB84391.1"/>
    <property type="molecule type" value="Genomic_DNA"/>
</dbReference>
<dbReference type="STRING" id="34097.SAMN02745150_01044"/>
<protein>
    <recommendedName>
        <fullName evidence="3">Lipoprotein</fullName>
    </recommendedName>
</protein>
<organism evidence="1 2">
    <name type="scientific">Brevinema andersonii</name>
    <dbReference type="NCBI Taxonomy" id="34097"/>
    <lineage>
        <taxon>Bacteria</taxon>
        <taxon>Pseudomonadati</taxon>
        <taxon>Spirochaetota</taxon>
        <taxon>Spirochaetia</taxon>
        <taxon>Brevinematales</taxon>
        <taxon>Brevinemataceae</taxon>
        <taxon>Brevinema</taxon>
    </lineage>
</organism>
<evidence type="ECO:0008006" key="3">
    <source>
        <dbReference type="Google" id="ProtNLM"/>
    </source>
</evidence>
<gene>
    <name evidence="1" type="ORF">SAMN02745150_01044</name>
</gene>
<dbReference type="RefSeq" id="WP_092319335.1">
    <property type="nucleotide sequence ID" value="NZ_FOKY01000010.1"/>
</dbReference>
<accession>A0A1I1EBB1</accession>
<name>A0A1I1EBB1_BREAD</name>
<reference evidence="2" key="1">
    <citation type="submission" date="2016-10" db="EMBL/GenBank/DDBJ databases">
        <authorList>
            <person name="Varghese N."/>
            <person name="Submissions S."/>
        </authorList>
    </citation>
    <scope>NUCLEOTIDE SEQUENCE [LARGE SCALE GENOMIC DNA]</scope>
    <source>
        <strain evidence="2">ATCC 43811</strain>
    </source>
</reference>
<dbReference type="AlphaFoldDB" id="A0A1I1EBB1"/>
<proteinExistence type="predicted"/>
<dbReference type="Proteomes" id="UP000240042">
    <property type="component" value="Unassembled WGS sequence"/>
</dbReference>